<organism evidence="2 3">
    <name type="scientific">Cryptolaemus montrouzieri</name>
    <dbReference type="NCBI Taxonomy" id="559131"/>
    <lineage>
        <taxon>Eukaryota</taxon>
        <taxon>Metazoa</taxon>
        <taxon>Ecdysozoa</taxon>
        <taxon>Arthropoda</taxon>
        <taxon>Hexapoda</taxon>
        <taxon>Insecta</taxon>
        <taxon>Pterygota</taxon>
        <taxon>Neoptera</taxon>
        <taxon>Endopterygota</taxon>
        <taxon>Coleoptera</taxon>
        <taxon>Polyphaga</taxon>
        <taxon>Cucujiformia</taxon>
        <taxon>Coccinelloidea</taxon>
        <taxon>Coccinellidae</taxon>
        <taxon>Scymninae</taxon>
        <taxon>Scymnini</taxon>
        <taxon>Cryptolaemus</taxon>
    </lineage>
</organism>
<keyword evidence="3" id="KW-1185">Reference proteome</keyword>
<evidence type="ECO:0000313" key="2">
    <source>
        <dbReference type="EMBL" id="KAL3287851.1"/>
    </source>
</evidence>
<name>A0ABD2PA44_9CUCU</name>
<protein>
    <submittedName>
        <fullName evidence="2">Uncharacterized protein</fullName>
    </submittedName>
</protein>
<evidence type="ECO:0000313" key="3">
    <source>
        <dbReference type="Proteomes" id="UP001516400"/>
    </source>
</evidence>
<evidence type="ECO:0000256" key="1">
    <source>
        <dbReference type="SAM" id="Coils"/>
    </source>
</evidence>
<sequence length="106" mass="12594">MKHMKERQEIFKMEKVANEFTKEEFIKAKNLLNNLRKEIAKEYNNYFAGGLRNELADKIETMKHKNFSYEEISESIFLESTNLCETRIMLSDIRNHSSLGRDDVTK</sequence>
<dbReference type="EMBL" id="JABFTP020000185">
    <property type="protein sequence ID" value="KAL3287851.1"/>
    <property type="molecule type" value="Genomic_DNA"/>
</dbReference>
<gene>
    <name evidence="2" type="ORF">HHI36_002309</name>
</gene>
<accession>A0ABD2PA44</accession>
<comment type="caution">
    <text evidence="2">The sequence shown here is derived from an EMBL/GenBank/DDBJ whole genome shotgun (WGS) entry which is preliminary data.</text>
</comment>
<feature type="coiled-coil region" evidence="1">
    <location>
        <begin position="18"/>
        <end position="45"/>
    </location>
</feature>
<keyword evidence="1" id="KW-0175">Coiled coil</keyword>
<reference evidence="2 3" key="1">
    <citation type="journal article" date="2021" name="BMC Biol.">
        <title>Horizontally acquired antibacterial genes associated with adaptive radiation of ladybird beetles.</title>
        <authorList>
            <person name="Li H.S."/>
            <person name="Tang X.F."/>
            <person name="Huang Y.H."/>
            <person name="Xu Z.Y."/>
            <person name="Chen M.L."/>
            <person name="Du X.Y."/>
            <person name="Qiu B.Y."/>
            <person name="Chen P.T."/>
            <person name="Zhang W."/>
            <person name="Slipinski A."/>
            <person name="Escalona H.E."/>
            <person name="Waterhouse R.M."/>
            <person name="Zwick A."/>
            <person name="Pang H."/>
        </authorList>
    </citation>
    <scope>NUCLEOTIDE SEQUENCE [LARGE SCALE GENOMIC DNA]</scope>
    <source>
        <strain evidence="2">SYSU2018</strain>
    </source>
</reference>
<dbReference type="Proteomes" id="UP001516400">
    <property type="component" value="Unassembled WGS sequence"/>
</dbReference>
<dbReference type="AlphaFoldDB" id="A0ABD2PA44"/>
<proteinExistence type="predicted"/>